<dbReference type="RefSeq" id="WP_379793650.1">
    <property type="nucleotide sequence ID" value="NZ_JBHSHT010000001.1"/>
</dbReference>
<sequence length="83" mass="9294">MTSRTRRNSRRCGATSVRTSEDQHADLKHTYAILGEYDFLVVMEAPDRTAAYQAGVALERHGLDAQTMEIIPTEELAEVVDDL</sequence>
<feature type="compositionally biased region" description="Basic residues" evidence="1">
    <location>
        <begin position="1"/>
        <end position="10"/>
    </location>
</feature>
<reference evidence="2 3" key="1">
    <citation type="journal article" date="2019" name="Int. J. Syst. Evol. Microbiol.">
        <title>The Global Catalogue of Microorganisms (GCM) 10K type strain sequencing project: providing services to taxonomists for standard genome sequencing and annotation.</title>
        <authorList>
            <consortium name="The Broad Institute Genomics Platform"/>
            <consortium name="The Broad Institute Genome Sequencing Center for Infectious Disease"/>
            <person name="Wu L."/>
            <person name="Ma J."/>
        </authorList>
    </citation>
    <scope>NUCLEOTIDE SEQUENCE [LARGE SCALE GENOMIC DNA]</scope>
    <source>
        <strain evidence="2 3">XZYJ18</strain>
    </source>
</reference>
<name>A0ABD5Q0N1_9EURY</name>
<dbReference type="EMBL" id="JBHSHT010000001">
    <property type="protein sequence ID" value="MFC4824312.1"/>
    <property type="molecule type" value="Genomic_DNA"/>
</dbReference>
<keyword evidence="3" id="KW-1185">Reference proteome</keyword>
<comment type="caution">
    <text evidence="2">The sequence shown here is derived from an EMBL/GenBank/DDBJ whole genome shotgun (WGS) entry which is preliminary data.</text>
</comment>
<gene>
    <name evidence="2" type="ORF">ACFO9K_08555</name>
</gene>
<accession>A0ABD5Q0N1</accession>
<evidence type="ECO:0000256" key="1">
    <source>
        <dbReference type="SAM" id="MobiDB-lite"/>
    </source>
</evidence>
<evidence type="ECO:0000313" key="2">
    <source>
        <dbReference type="EMBL" id="MFC4824312.1"/>
    </source>
</evidence>
<protein>
    <submittedName>
        <fullName evidence="2">GYD domain-containing protein</fullName>
    </submittedName>
</protein>
<dbReference type="InterPro" id="IPR014845">
    <property type="entry name" value="GYD/TTHA1554"/>
</dbReference>
<organism evidence="2 3">
    <name type="scientific">Halorussus aquaticus</name>
    <dbReference type="NCBI Taxonomy" id="2953748"/>
    <lineage>
        <taxon>Archaea</taxon>
        <taxon>Methanobacteriati</taxon>
        <taxon>Methanobacteriota</taxon>
        <taxon>Stenosarchaea group</taxon>
        <taxon>Halobacteria</taxon>
        <taxon>Halobacteriales</taxon>
        <taxon>Haladaptataceae</taxon>
        <taxon>Halorussus</taxon>
    </lineage>
</organism>
<evidence type="ECO:0000313" key="3">
    <source>
        <dbReference type="Proteomes" id="UP001595945"/>
    </source>
</evidence>
<dbReference type="Pfam" id="PF08734">
    <property type="entry name" value="GYD"/>
    <property type="match status" value="1"/>
</dbReference>
<feature type="region of interest" description="Disordered" evidence="1">
    <location>
        <begin position="1"/>
        <end position="21"/>
    </location>
</feature>
<dbReference type="Proteomes" id="UP001595945">
    <property type="component" value="Unassembled WGS sequence"/>
</dbReference>
<dbReference type="AlphaFoldDB" id="A0ABD5Q0N1"/>
<proteinExistence type="predicted"/>